<name>I4ECB9_9BACT</name>
<evidence type="ECO:0000313" key="2">
    <source>
        <dbReference type="Proteomes" id="UP000004221"/>
    </source>
</evidence>
<gene>
    <name evidence="1" type="ORF">NITHO_1020011</name>
</gene>
<dbReference type="Proteomes" id="UP000004221">
    <property type="component" value="Unassembled WGS sequence"/>
</dbReference>
<protein>
    <submittedName>
        <fullName evidence="1">Uncharacterized protein</fullName>
    </submittedName>
</protein>
<comment type="caution">
    <text evidence="1">The sequence shown here is derived from an EMBL/GenBank/DDBJ whole genome shotgun (WGS) entry which is preliminary data.</text>
</comment>
<sequence>MGAENLDGRREEMSPMLIEARTQDIPFEISLRERRPCRRLFPVAAELELLQRILFETHHSPSGRCRVRASGVDVPIPRV</sequence>
<organism evidence="1 2">
    <name type="scientific">Nitrolancea hollandica Lb</name>
    <dbReference type="NCBI Taxonomy" id="1129897"/>
    <lineage>
        <taxon>Bacteria</taxon>
        <taxon>Pseudomonadati</taxon>
        <taxon>Thermomicrobiota</taxon>
        <taxon>Thermomicrobia</taxon>
        <taxon>Sphaerobacterales</taxon>
        <taxon>Sphaerobacterineae</taxon>
        <taxon>Sphaerobacteraceae</taxon>
        <taxon>Nitrolancea</taxon>
    </lineage>
</organism>
<dbReference type="EMBL" id="CAGS01000005">
    <property type="protein sequence ID" value="CCF82331.1"/>
    <property type="molecule type" value="Genomic_DNA"/>
</dbReference>
<keyword evidence="2" id="KW-1185">Reference proteome</keyword>
<accession>I4ECB9</accession>
<evidence type="ECO:0000313" key="1">
    <source>
        <dbReference type="EMBL" id="CCF82331.1"/>
    </source>
</evidence>
<proteinExistence type="predicted"/>
<dbReference type="AlphaFoldDB" id="I4ECB9"/>
<reference evidence="1 2" key="1">
    <citation type="journal article" date="2012" name="ISME J.">
        <title>Nitrification expanded: discovery, physiology and genomics of a nitrite-oxidizing bacterium from the phylum Chloroflexi.</title>
        <authorList>
            <person name="Sorokin D.Y."/>
            <person name="Lucker S."/>
            <person name="Vejmelkova D."/>
            <person name="Kostrikina N.A."/>
            <person name="Kleerebezem R."/>
            <person name="Rijpstra W.I."/>
            <person name="Damste J.S."/>
            <person name="Le Paslier D."/>
            <person name="Muyzer G."/>
            <person name="Wagner M."/>
            <person name="van Loosdrecht M.C."/>
            <person name="Daims H."/>
        </authorList>
    </citation>
    <scope>NUCLEOTIDE SEQUENCE [LARGE SCALE GENOMIC DNA]</scope>
    <source>
        <strain evidence="2">none</strain>
    </source>
</reference>